<dbReference type="InterPro" id="IPR055966">
    <property type="entry name" value="DUF7544"/>
</dbReference>
<feature type="transmembrane region" description="Helical" evidence="2">
    <location>
        <begin position="25"/>
        <end position="46"/>
    </location>
</feature>
<feature type="region of interest" description="Disordered" evidence="1">
    <location>
        <begin position="311"/>
        <end position="444"/>
    </location>
</feature>
<sequence>MYTIDTLGDAFAITKRYFGALGSVGWLKLALVVLFLGGITVTTQFFNVPMEAIAEGVDDPDVRWIATAVLLIVLAIYAAFRYLAALLEFVFVESLRSEAIHLRRYGRANLGRALWLLAFRVLLWLGLIVALAIPVSAVILGGNVTDVADVTNQQLALVILSAIGIGVGWYAVYTLTTAFVVPIMLQQACGPIAAWRRFAPTLASNWSGTVGYLLIAWLIGFAFWMLFAMIGFFLTFFGIIAFVLVALLFEAIHPNLVWVAVVLLVFAYLAYQYVVAALEAPVRSFVRYHALLILGDTDDALDLIPEQRTGVRADDGTGAAPDRSAGRDPRETVDWGRGTDADGIGRGDESPSSDRRDTARDEPTWDGSTAWDDLDGWSDESDRDGSAGSDTDSRPWSGWDDAETNVDDADTSGTEGDDSVQSNGAKDSTGEKDREESDDRSDRF</sequence>
<evidence type="ECO:0000313" key="3">
    <source>
        <dbReference type="EMBL" id="ELY43039.1"/>
    </source>
</evidence>
<keyword evidence="2" id="KW-0472">Membrane</keyword>
<dbReference type="EMBL" id="AOHW01000022">
    <property type="protein sequence ID" value="ELY43039.1"/>
    <property type="molecule type" value="Genomic_DNA"/>
</dbReference>
<proteinExistence type="predicted"/>
<feature type="compositionally biased region" description="Acidic residues" evidence="1">
    <location>
        <begin position="400"/>
        <end position="418"/>
    </location>
</feature>
<keyword evidence="4" id="KW-1185">Reference proteome</keyword>
<feature type="transmembrane region" description="Helical" evidence="2">
    <location>
        <begin position="206"/>
        <end position="224"/>
    </location>
</feature>
<feature type="transmembrane region" description="Helical" evidence="2">
    <location>
        <begin position="256"/>
        <end position="274"/>
    </location>
</feature>
<feature type="transmembrane region" description="Helical" evidence="2">
    <location>
        <begin position="66"/>
        <end position="92"/>
    </location>
</feature>
<feature type="transmembrane region" description="Helical" evidence="2">
    <location>
        <begin position="113"/>
        <end position="135"/>
    </location>
</feature>
<feature type="compositionally biased region" description="Basic and acidic residues" evidence="1">
    <location>
        <begin position="428"/>
        <end position="444"/>
    </location>
</feature>
<evidence type="ECO:0000256" key="2">
    <source>
        <dbReference type="SAM" id="Phobius"/>
    </source>
</evidence>
<accession>L9W0N6</accession>
<evidence type="ECO:0000256" key="1">
    <source>
        <dbReference type="SAM" id="MobiDB-lite"/>
    </source>
</evidence>
<keyword evidence="2" id="KW-1133">Transmembrane helix</keyword>
<dbReference type="AlphaFoldDB" id="L9W0N6"/>
<evidence type="ECO:0000313" key="4">
    <source>
        <dbReference type="Proteomes" id="UP000011599"/>
    </source>
</evidence>
<keyword evidence="2" id="KW-0812">Transmembrane</keyword>
<dbReference type="RefSeq" id="WP_006089196.1">
    <property type="nucleotide sequence ID" value="NZ_AOHW01000022.1"/>
</dbReference>
<dbReference type="Pfam" id="PF24400">
    <property type="entry name" value="DUF7544"/>
    <property type="match status" value="1"/>
</dbReference>
<feature type="compositionally biased region" description="Basic and acidic residues" evidence="1">
    <location>
        <begin position="324"/>
        <end position="363"/>
    </location>
</feature>
<protein>
    <submittedName>
        <fullName evidence="3">Uncharacterized protein</fullName>
    </submittedName>
</protein>
<dbReference type="Proteomes" id="UP000011599">
    <property type="component" value="Unassembled WGS sequence"/>
</dbReference>
<feature type="transmembrane region" description="Helical" evidence="2">
    <location>
        <begin position="155"/>
        <end position="185"/>
    </location>
</feature>
<organism evidence="3 4">
    <name type="scientific">Natronorubrum tibetense GA33</name>
    <dbReference type="NCBI Taxonomy" id="1114856"/>
    <lineage>
        <taxon>Archaea</taxon>
        <taxon>Methanobacteriati</taxon>
        <taxon>Methanobacteriota</taxon>
        <taxon>Stenosarchaea group</taxon>
        <taxon>Halobacteria</taxon>
        <taxon>Halobacteriales</taxon>
        <taxon>Natrialbaceae</taxon>
        <taxon>Natronorubrum</taxon>
    </lineage>
</organism>
<dbReference type="eggNOG" id="arCOG04706">
    <property type="taxonomic scope" value="Archaea"/>
</dbReference>
<name>L9W0N6_9EURY</name>
<gene>
    <name evidence="3" type="ORF">C496_06882</name>
</gene>
<comment type="caution">
    <text evidence="3">The sequence shown here is derived from an EMBL/GenBank/DDBJ whole genome shotgun (WGS) entry which is preliminary data.</text>
</comment>
<dbReference type="PATRIC" id="fig|1114856.3.peg.1441"/>
<feature type="transmembrane region" description="Helical" evidence="2">
    <location>
        <begin position="230"/>
        <end position="249"/>
    </location>
</feature>
<feature type="compositionally biased region" description="Acidic residues" evidence="1">
    <location>
        <begin position="372"/>
        <end position="382"/>
    </location>
</feature>
<reference evidence="3 4" key="1">
    <citation type="journal article" date="2014" name="PLoS Genet.">
        <title>Phylogenetically driven sequencing of extremely halophilic archaea reveals strategies for static and dynamic osmo-response.</title>
        <authorList>
            <person name="Becker E.A."/>
            <person name="Seitzer P.M."/>
            <person name="Tritt A."/>
            <person name="Larsen D."/>
            <person name="Krusor M."/>
            <person name="Yao A.I."/>
            <person name="Wu D."/>
            <person name="Madern D."/>
            <person name="Eisen J.A."/>
            <person name="Darling A.E."/>
            <person name="Facciotti M.T."/>
        </authorList>
    </citation>
    <scope>NUCLEOTIDE SEQUENCE [LARGE SCALE GENOMIC DNA]</scope>
    <source>
        <strain evidence="3 4">GA33</strain>
    </source>
</reference>
<dbReference type="OrthoDB" id="137652at2157"/>